<dbReference type="Gene3D" id="3.40.50.1820">
    <property type="entry name" value="alpha/beta hydrolase"/>
    <property type="match status" value="2"/>
</dbReference>
<reference evidence="4" key="1">
    <citation type="journal article" date="2019" name="Gigascience">
        <title>De novo genome assembly of the endangered Acer yangbiense, a plant species with extremely small populations endemic to Yunnan Province, China.</title>
        <authorList>
            <person name="Yang J."/>
            <person name="Wariss H.M."/>
            <person name="Tao L."/>
            <person name="Zhang R."/>
            <person name="Yun Q."/>
            <person name="Hollingsworth P."/>
            <person name="Dao Z."/>
            <person name="Luo G."/>
            <person name="Guo H."/>
            <person name="Ma Y."/>
            <person name="Sun W."/>
        </authorList>
    </citation>
    <scope>NUCLEOTIDE SEQUENCE [LARGE SCALE GENOMIC DNA]</scope>
    <source>
        <strain evidence="4">cv. Malutang</strain>
    </source>
</reference>
<dbReference type="AlphaFoldDB" id="A0A5C7ISW8"/>
<dbReference type="SUPFAM" id="SSF53474">
    <property type="entry name" value="alpha/beta-Hydrolases"/>
    <property type="match status" value="2"/>
</dbReference>
<gene>
    <name evidence="3" type="ORF">EZV62_000513</name>
</gene>
<protein>
    <recommendedName>
        <fullName evidence="2">Dienelactone hydrolase domain-containing protein</fullName>
    </recommendedName>
</protein>
<evidence type="ECO:0000313" key="3">
    <source>
        <dbReference type="EMBL" id="TXG71934.1"/>
    </source>
</evidence>
<evidence type="ECO:0000259" key="2">
    <source>
        <dbReference type="Pfam" id="PF01738"/>
    </source>
</evidence>
<evidence type="ECO:0000256" key="1">
    <source>
        <dbReference type="SAM" id="SignalP"/>
    </source>
</evidence>
<name>A0A5C7ISW8_9ROSI</name>
<organism evidence="3 4">
    <name type="scientific">Acer yangbiense</name>
    <dbReference type="NCBI Taxonomy" id="1000413"/>
    <lineage>
        <taxon>Eukaryota</taxon>
        <taxon>Viridiplantae</taxon>
        <taxon>Streptophyta</taxon>
        <taxon>Embryophyta</taxon>
        <taxon>Tracheophyta</taxon>
        <taxon>Spermatophyta</taxon>
        <taxon>Magnoliopsida</taxon>
        <taxon>eudicotyledons</taxon>
        <taxon>Gunneridae</taxon>
        <taxon>Pentapetalae</taxon>
        <taxon>rosids</taxon>
        <taxon>malvids</taxon>
        <taxon>Sapindales</taxon>
        <taxon>Sapindaceae</taxon>
        <taxon>Hippocastanoideae</taxon>
        <taxon>Acereae</taxon>
        <taxon>Acer</taxon>
    </lineage>
</organism>
<dbReference type="Pfam" id="PF01738">
    <property type="entry name" value="DLH"/>
    <property type="match status" value="2"/>
</dbReference>
<feature type="domain" description="Dienelactone hydrolase" evidence="2">
    <location>
        <begin position="273"/>
        <end position="481"/>
    </location>
</feature>
<dbReference type="Proteomes" id="UP000323000">
    <property type="component" value="Chromosome 1"/>
</dbReference>
<dbReference type="EMBL" id="VAHF01000001">
    <property type="protein sequence ID" value="TXG71934.1"/>
    <property type="molecule type" value="Genomic_DNA"/>
</dbReference>
<accession>A0A5C7ISW8</accession>
<comment type="caution">
    <text evidence="3">The sequence shown here is derived from an EMBL/GenBank/DDBJ whole genome shotgun (WGS) entry which is preliminary data.</text>
</comment>
<dbReference type="PANTHER" id="PTHR17630">
    <property type="entry name" value="DIENELACTONE HYDROLASE"/>
    <property type="match status" value="1"/>
</dbReference>
<evidence type="ECO:0000313" key="4">
    <source>
        <dbReference type="Proteomes" id="UP000323000"/>
    </source>
</evidence>
<keyword evidence="1" id="KW-0732">Signal</keyword>
<feature type="domain" description="Dienelactone hydrolase" evidence="2">
    <location>
        <begin position="38"/>
        <end position="246"/>
    </location>
</feature>
<proteinExistence type="predicted"/>
<feature type="chain" id="PRO_5023102560" description="Dienelactone hydrolase domain-containing protein" evidence="1">
    <location>
        <begin position="22"/>
        <end position="486"/>
    </location>
</feature>
<keyword evidence="4" id="KW-1185">Reference proteome</keyword>
<dbReference type="PANTHER" id="PTHR17630:SF52">
    <property type="entry name" value="ENDO-1,3-1,4-BETA-D-GLUCANASE-LIKE PROTEIN"/>
    <property type="match status" value="1"/>
</dbReference>
<dbReference type="InterPro" id="IPR002925">
    <property type="entry name" value="Dienelactn_hydro"/>
</dbReference>
<feature type="signal peptide" evidence="1">
    <location>
        <begin position="1"/>
        <end position="21"/>
    </location>
</feature>
<dbReference type="GO" id="GO:0016787">
    <property type="term" value="F:hydrolase activity"/>
    <property type="evidence" value="ECO:0007669"/>
    <property type="project" value="InterPro"/>
</dbReference>
<sequence length="486" mass="52605">MSSFYLFILFILYSSSSQCFGNPPTYGAGTVQELGGLKAYVTGPSDSKLAVLLISDIFGYEVLKFRKIADKVAAAGFLAVAPDFFYGDPANASDPHFDTEAWLKNHTTDKGYEDAKPVIAAMRSKGVSAIGVAGICWGGKVAVKLAGSVDIQAAVLLHPGLVTEDDINKVKVPIAILAAELDKALPAEQLKDFEEILSAKAEFDSLVKIYPGVAHGFTVHYNDEDKFAVKSAKEAHKDMLNWFTKYVKCDSSQCFGNPPTYGAGTVQEVGGLKSYVIGPSDSKLAVLLISDIYGYEVPKFRKIADKVATAGFLAVVPDFFHGDAANASDPNLDRVAWLKNHTTDNGYVDAKPVIAALRSKHVSAIGVAGICWGGKVAVKLAGSVDIQAVVLMHPSRVTEEEIDEVKVPTAILAAELDKALPAEKLKDFEERLSTKAKVDNFVKIYPGVKHGFTVRYNDTDTFVIKSAEESHQDMLNWFTKHVKSDK</sequence>
<dbReference type="OrthoDB" id="17560at2759"/>
<dbReference type="InterPro" id="IPR029058">
    <property type="entry name" value="AB_hydrolase_fold"/>
</dbReference>